<evidence type="ECO:0000313" key="3">
    <source>
        <dbReference type="EMBL" id="KAJ5217705.1"/>
    </source>
</evidence>
<dbReference type="AlphaFoldDB" id="A0A9W9ND84"/>
<keyword evidence="2" id="KW-0812">Transmembrane</keyword>
<feature type="compositionally biased region" description="Gly residues" evidence="1">
    <location>
        <begin position="23"/>
        <end position="35"/>
    </location>
</feature>
<keyword evidence="2" id="KW-1133">Transmembrane helix</keyword>
<comment type="caution">
    <text evidence="3">The sequence shown here is derived from an EMBL/GenBank/DDBJ whole genome shotgun (WGS) entry which is preliminary data.</text>
</comment>
<organism evidence="3 4">
    <name type="scientific">Penicillium citrinum</name>
    <dbReference type="NCBI Taxonomy" id="5077"/>
    <lineage>
        <taxon>Eukaryota</taxon>
        <taxon>Fungi</taxon>
        <taxon>Dikarya</taxon>
        <taxon>Ascomycota</taxon>
        <taxon>Pezizomycotina</taxon>
        <taxon>Eurotiomycetes</taxon>
        <taxon>Eurotiomycetidae</taxon>
        <taxon>Eurotiales</taxon>
        <taxon>Aspergillaceae</taxon>
        <taxon>Penicillium</taxon>
    </lineage>
</organism>
<name>A0A9W9ND84_PENCI</name>
<dbReference type="Proteomes" id="UP001147733">
    <property type="component" value="Unassembled WGS sequence"/>
</dbReference>
<evidence type="ECO:0000256" key="1">
    <source>
        <dbReference type="SAM" id="MobiDB-lite"/>
    </source>
</evidence>
<dbReference type="OrthoDB" id="10625340at2759"/>
<feature type="region of interest" description="Disordered" evidence="1">
    <location>
        <begin position="1"/>
        <end position="56"/>
    </location>
</feature>
<keyword evidence="4" id="KW-1185">Reference proteome</keyword>
<dbReference type="RefSeq" id="XP_056495299.1">
    <property type="nucleotide sequence ID" value="XM_056650235.1"/>
</dbReference>
<evidence type="ECO:0000313" key="4">
    <source>
        <dbReference type="Proteomes" id="UP001147733"/>
    </source>
</evidence>
<feature type="compositionally biased region" description="Polar residues" evidence="1">
    <location>
        <begin position="40"/>
        <end position="49"/>
    </location>
</feature>
<feature type="transmembrane region" description="Helical" evidence="2">
    <location>
        <begin position="72"/>
        <end position="94"/>
    </location>
</feature>
<sequence length="188" mass="19852">MVPVSRSALGPSGPLDILTGLTSPGGGSSVAGSSGGAWSNTTTIHTNDPASGRNESRVITESGHDHTVRTDLAVWASVGAFVSVAVFVGGAVGVDPVSNFHGRRFSPDSNSRFPARFDNANCQNRRNRRSARTVALTLARINNPEGAAAERAAEDLEAARRAAKPRRGLLPLAGRWLRRLLWDGFPKS</sequence>
<reference evidence="3" key="2">
    <citation type="journal article" date="2023" name="IMA Fungus">
        <title>Comparative genomic study of the Penicillium genus elucidates a diverse pangenome and 15 lateral gene transfer events.</title>
        <authorList>
            <person name="Petersen C."/>
            <person name="Sorensen T."/>
            <person name="Nielsen M.R."/>
            <person name="Sondergaard T.E."/>
            <person name="Sorensen J.L."/>
            <person name="Fitzpatrick D.A."/>
            <person name="Frisvad J.C."/>
            <person name="Nielsen K.L."/>
        </authorList>
    </citation>
    <scope>NUCLEOTIDE SEQUENCE</scope>
    <source>
        <strain evidence="3">IBT 23319</strain>
    </source>
</reference>
<evidence type="ECO:0000256" key="2">
    <source>
        <dbReference type="SAM" id="Phobius"/>
    </source>
</evidence>
<gene>
    <name evidence="3" type="ORF">N7469_011330</name>
</gene>
<accession>A0A9W9ND84</accession>
<proteinExistence type="predicted"/>
<dbReference type="GeneID" id="81389402"/>
<keyword evidence="2" id="KW-0472">Membrane</keyword>
<reference evidence="3" key="1">
    <citation type="submission" date="2022-11" db="EMBL/GenBank/DDBJ databases">
        <authorList>
            <person name="Petersen C."/>
        </authorList>
    </citation>
    <scope>NUCLEOTIDE SEQUENCE</scope>
    <source>
        <strain evidence="3">IBT 23319</strain>
    </source>
</reference>
<protein>
    <submittedName>
        <fullName evidence="3">Uncharacterized protein</fullName>
    </submittedName>
</protein>
<dbReference type="EMBL" id="JAPQKT010000010">
    <property type="protein sequence ID" value="KAJ5217705.1"/>
    <property type="molecule type" value="Genomic_DNA"/>
</dbReference>